<evidence type="ECO:0000313" key="1">
    <source>
        <dbReference type="EMBL" id="NKC31372.1"/>
    </source>
</evidence>
<proteinExistence type="predicted"/>
<dbReference type="Pfam" id="PF13692">
    <property type="entry name" value="Glyco_trans_1_4"/>
    <property type="match status" value="1"/>
</dbReference>
<reference evidence="1 2" key="1">
    <citation type="submission" date="2020-03" db="EMBL/GenBank/DDBJ databases">
        <title>Roseomonas selenitidurans sp. nov. isolated from urban soil.</title>
        <authorList>
            <person name="Liu H."/>
        </authorList>
    </citation>
    <scope>NUCLEOTIDE SEQUENCE [LARGE SCALE GENOMIC DNA]</scope>
    <source>
        <strain evidence="1 2">BU-1</strain>
    </source>
</reference>
<dbReference type="SUPFAM" id="SSF53756">
    <property type="entry name" value="UDP-Glycosyltransferase/glycogen phosphorylase"/>
    <property type="match status" value="1"/>
</dbReference>
<dbReference type="PANTHER" id="PTHR12526">
    <property type="entry name" value="GLYCOSYLTRANSFERASE"/>
    <property type="match status" value="1"/>
</dbReference>
<dbReference type="RefSeq" id="WP_168030260.1">
    <property type="nucleotide sequence ID" value="NZ_JAAVNE010000014.1"/>
</dbReference>
<comment type="caution">
    <text evidence="1">The sequence shown here is derived from an EMBL/GenBank/DDBJ whole genome shotgun (WGS) entry which is preliminary data.</text>
</comment>
<keyword evidence="2" id="KW-1185">Reference proteome</keyword>
<name>A0ABX1E767_9PROT</name>
<organism evidence="1 2">
    <name type="scientific">Falsiroseomonas selenitidurans</name>
    <dbReference type="NCBI Taxonomy" id="2716335"/>
    <lineage>
        <taxon>Bacteria</taxon>
        <taxon>Pseudomonadati</taxon>
        <taxon>Pseudomonadota</taxon>
        <taxon>Alphaproteobacteria</taxon>
        <taxon>Acetobacterales</taxon>
        <taxon>Roseomonadaceae</taxon>
        <taxon>Falsiroseomonas</taxon>
    </lineage>
</organism>
<gene>
    <name evidence="1" type="ORF">HEQ75_10925</name>
</gene>
<dbReference type="EMBL" id="JAAVNE010000014">
    <property type="protein sequence ID" value="NKC31372.1"/>
    <property type="molecule type" value="Genomic_DNA"/>
</dbReference>
<dbReference type="Gene3D" id="3.40.50.2000">
    <property type="entry name" value="Glycogen Phosphorylase B"/>
    <property type="match status" value="2"/>
</dbReference>
<sequence length="343" mass="35127">MKPPRIAVVIAHAGRGMAGPLRDVKLAAALRALGATVCLFRLQPDPGTERLVLEGDVPAVLCGADNPAEIPHRQVAAALRAEVAAFAPEVLLCKGLGYRVNADLLAALPAATRLVLAIGGGVTDPVVARAEAVLAEYAEQGARHFPALAEAGRVLVLPKHLDLARLGPGIPVAAEEAAFDIANVGNFVEPRKNQAALLGLAARHRVVCIGDGPLLAGLRAAAPAGARLTLPGRLPHPQVFAHLRRSRIMVHPATAEGLPRAMVEAMGCGLPVLAAREVILGGIPPEAGLLVPMAALEDAAEALLADDARRLAMGRAARAHAEATHGPAGLAACAAALLRLLAA</sequence>
<evidence type="ECO:0000313" key="2">
    <source>
        <dbReference type="Proteomes" id="UP000787635"/>
    </source>
</evidence>
<accession>A0ABX1E767</accession>
<dbReference type="Proteomes" id="UP000787635">
    <property type="component" value="Unassembled WGS sequence"/>
</dbReference>
<dbReference type="PANTHER" id="PTHR12526:SF636">
    <property type="entry name" value="BLL3647 PROTEIN"/>
    <property type="match status" value="1"/>
</dbReference>
<protein>
    <submittedName>
        <fullName evidence="1">Glycosyltransferase family 4 protein</fullName>
    </submittedName>
</protein>